<protein>
    <submittedName>
        <fullName evidence="2">Uncharacterized protein</fullName>
    </submittedName>
</protein>
<name>A0ABY8U0F7_TETOB</name>
<evidence type="ECO:0000313" key="3">
    <source>
        <dbReference type="Proteomes" id="UP001244341"/>
    </source>
</evidence>
<feature type="compositionally biased region" description="Basic residues" evidence="1">
    <location>
        <begin position="345"/>
        <end position="359"/>
    </location>
</feature>
<gene>
    <name evidence="2" type="ORF">OEZ85_002653</name>
</gene>
<sequence length="359" mass="38494">MRAQLAALQAQQSSLVIKHGFLIGIYSGAAAAGSSAAAFGEELFEADGDGVALVRRQLQMPPFPGAEAMSKVDALSMYAGTVRELSLQLHIFRACQAEEHALVGNSPAGISSSQLAGNSPAGISSSQLEAWSQKPLQRMKDALNKHLWWLMTLSKCGRSNMAFDLVVTDFETGNTLPAPPLELHRFATQQIQFSQQQKERLAAIHAVYQEFMQRLGAQEVPQLNLGADNPQQHGSTGSSSSSSNGADGSSSGSSSIPGLQSLSRLQQNLQLWAGVNRLQRKELLELLVRGVATAFVVANLTTVQLAELMVYCSPCAATALLISAIVAEDVQAERQQQQQQQLAALHHKGQHRSASKRTA</sequence>
<feature type="region of interest" description="Disordered" evidence="1">
    <location>
        <begin position="338"/>
        <end position="359"/>
    </location>
</feature>
<feature type="region of interest" description="Disordered" evidence="1">
    <location>
        <begin position="224"/>
        <end position="257"/>
    </location>
</feature>
<dbReference type="Proteomes" id="UP001244341">
    <property type="component" value="Chromosome 5b"/>
</dbReference>
<proteinExistence type="predicted"/>
<evidence type="ECO:0000256" key="1">
    <source>
        <dbReference type="SAM" id="MobiDB-lite"/>
    </source>
</evidence>
<evidence type="ECO:0000313" key="2">
    <source>
        <dbReference type="EMBL" id="WIA14108.1"/>
    </source>
</evidence>
<keyword evidence="3" id="KW-1185">Reference proteome</keyword>
<dbReference type="EMBL" id="CP126212">
    <property type="protein sequence ID" value="WIA14108.1"/>
    <property type="molecule type" value="Genomic_DNA"/>
</dbReference>
<feature type="compositionally biased region" description="Low complexity" evidence="1">
    <location>
        <begin position="234"/>
        <end position="257"/>
    </location>
</feature>
<organism evidence="2 3">
    <name type="scientific">Tetradesmus obliquus</name>
    <name type="common">Green alga</name>
    <name type="synonym">Acutodesmus obliquus</name>
    <dbReference type="NCBI Taxonomy" id="3088"/>
    <lineage>
        <taxon>Eukaryota</taxon>
        <taxon>Viridiplantae</taxon>
        <taxon>Chlorophyta</taxon>
        <taxon>core chlorophytes</taxon>
        <taxon>Chlorophyceae</taxon>
        <taxon>CS clade</taxon>
        <taxon>Sphaeropleales</taxon>
        <taxon>Scenedesmaceae</taxon>
        <taxon>Tetradesmus</taxon>
    </lineage>
</organism>
<accession>A0ABY8U0F7</accession>
<reference evidence="2 3" key="1">
    <citation type="submission" date="2023-05" db="EMBL/GenBank/DDBJ databases">
        <title>A 100% complete, gapless, phased diploid assembly of the Scenedesmus obliquus UTEX 3031 genome.</title>
        <authorList>
            <person name="Biondi T.C."/>
            <person name="Hanschen E.R."/>
            <person name="Kwon T."/>
            <person name="Eng W."/>
            <person name="Kruse C.P.S."/>
            <person name="Koehler S.I."/>
            <person name="Kunde Y."/>
            <person name="Gleasner C.D."/>
            <person name="You Mak K.T."/>
            <person name="Polle J."/>
            <person name="Hovde B.T."/>
            <person name="Starkenburg S.R."/>
        </authorList>
    </citation>
    <scope>NUCLEOTIDE SEQUENCE [LARGE SCALE GENOMIC DNA]</scope>
    <source>
        <strain evidence="2 3">DOE0152z</strain>
    </source>
</reference>